<dbReference type="EMBL" id="JRVC01000019">
    <property type="protein sequence ID" value="KHS43971.1"/>
    <property type="molecule type" value="Genomic_DNA"/>
</dbReference>
<name>A0A0B8ZLJ8_9SPHN</name>
<dbReference type="InterPro" id="IPR016181">
    <property type="entry name" value="Acyl_CoA_acyltransferase"/>
</dbReference>
<dbReference type="SUPFAM" id="SSF55729">
    <property type="entry name" value="Acyl-CoA N-acyltransferases (Nat)"/>
    <property type="match status" value="1"/>
</dbReference>
<dbReference type="AlphaFoldDB" id="A0A0B8ZLJ8"/>
<dbReference type="STRING" id="48936.NJ75_03373"/>
<feature type="domain" description="BioF2-like acetyltransferase" evidence="1">
    <location>
        <begin position="200"/>
        <end position="336"/>
    </location>
</feature>
<comment type="caution">
    <text evidence="2">The sequence shown here is derived from an EMBL/GenBank/DDBJ whole genome shotgun (WGS) entry which is preliminary data.</text>
</comment>
<evidence type="ECO:0000313" key="3">
    <source>
        <dbReference type="Proteomes" id="UP000031338"/>
    </source>
</evidence>
<dbReference type="Pfam" id="PF13480">
    <property type="entry name" value="Acetyltransf_6"/>
    <property type="match status" value="1"/>
</dbReference>
<evidence type="ECO:0000313" key="2">
    <source>
        <dbReference type="EMBL" id="KHS43971.1"/>
    </source>
</evidence>
<dbReference type="PATRIC" id="fig|48936.3.peg.3396"/>
<accession>A0A0B8ZLJ8</accession>
<dbReference type="Proteomes" id="UP000031338">
    <property type="component" value="Unassembled WGS sequence"/>
</dbReference>
<sequence>MNVATFTMASTPSSFCPPSAAVATVRPWREWTVDGRPAQWQALAESASTTNPFFEPWYLIPSLEAFDPQGTKRLLTVEIGGELAALMPLTRPRRYGRWPLPHLASWLHPNAFLGVPLVRAGCERVFWQALLHWADEAATREQALFLHLPAMPLEQPLTAALFELSELQGRKSALVMRERRAMLHSPLSPDLYLERALTGKKRKELRRQHARLAEQGTLAFERQLDATDLESWIEQFLLLERRGWKGTSGSAMACASTTESLFRKALVEAAGIGRLERLALTLDGRHIAMLANFLTPPGSFSYKTAFDEDFARFSPGVLLQRENLALLSRPDISWCDSCAAPDHPMIDSLWTERRPIGRISVAIGGSIRRRFFETLLSLELGRNPVGLSR</sequence>
<proteinExistence type="predicted"/>
<protein>
    <submittedName>
        <fullName evidence="2">CelD-like protein</fullName>
    </submittedName>
</protein>
<keyword evidence="3" id="KW-1185">Reference proteome</keyword>
<evidence type="ECO:0000259" key="1">
    <source>
        <dbReference type="Pfam" id="PF13480"/>
    </source>
</evidence>
<dbReference type="InterPro" id="IPR038740">
    <property type="entry name" value="BioF2-like_GNAT_dom"/>
</dbReference>
<reference evidence="2 3" key="1">
    <citation type="submission" date="2014-10" db="EMBL/GenBank/DDBJ databases">
        <title>Draft genome sequence of Novosphingobium subterraneum DSM 12447.</title>
        <authorList>
            <person name="Gan H.M."/>
            <person name="Gan H.Y."/>
            <person name="Savka M.A."/>
        </authorList>
    </citation>
    <scope>NUCLEOTIDE SEQUENCE [LARGE SCALE GENOMIC DNA]</scope>
    <source>
        <strain evidence="2 3">DSM 12447</strain>
    </source>
</reference>
<gene>
    <name evidence="2" type="ORF">NJ75_03373</name>
</gene>
<organism evidence="2 3">
    <name type="scientific">Novosphingobium subterraneum</name>
    <dbReference type="NCBI Taxonomy" id="48936"/>
    <lineage>
        <taxon>Bacteria</taxon>
        <taxon>Pseudomonadati</taxon>
        <taxon>Pseudomonadota</taxon>
        <taxon>Alphaproteobacteria</taxon>
        <taxon>Sphingomonadales</taxon>
        <taxon>Sphingomonadaceae</taxon>
        <taxon>Novosphingobium</taxon>
    </lineage>
</organism>